<evidence type="ECO:0000256" key="1">
    <source>
        <dbReference type="ARBA" id="ARBA00022679"/>
    </source>
</evidence>
<dbReference type="InterPro" id="IPR000569">
    <property type="entry name" value="HECT_dom"/>
</dbReference>
<keyword evidence="2 3" id="KW-0833">Ubl conjugation pathway</keyword>
<accession>A0A3P9HDI8</accession>
<evidence type="ECO:0000313" key="5">
    <source>
        <dbReference type="Ensembl" id="ENSORLP00015005679.1"/>
    </source>
</evidence>
<dbReference type="SUPFAM" id="SSF56204">
    <property type="entry name" value="Hect, E3 ligase catalytic domain"/>
    <property type="match status" value="1"/>
</dbReference>
<evidence type="ECO:0000256" key="2">
    <source>
        <dbReference type="ARBA" id="ARBA00022786"/>
    </source>
</evidence>
<keyword evidence="1" id="KW-0808">Transferase</keyword>
<feature type="domain" description="HECT" evidence="4">
    <location>
        <begin position="205"/>
        <end position="238"/>
    </location>
</feature>
<reference evidence="5" key="4">
    <citation type="submission" date="2025-09" db="UniProtKB">
        <authorList>
            <consortium name="Ensembl"/>
        </authorList>
    </citation>
    <scope>IDENTIFICATION</scope>
    <source>
        <strain evidence="5">HSOK</strain>
    </source>
</reference>
<dbReference type="PROSITE" id="PS50237">
    <property type="entry name" value="HECT"/>
    <property type="match status" value="1"/>
</dbReference>
<organism evidence="5 6">
    <name type="scientific">Oryzias latipes</name>
    <name type="common">Japanese rice fish</name>
    <name type="synonym">Japanese killifish</name>
    <dbReference type="NCBI Taxonomy" id="8090"/>
    <lineage>
        <taxon>Eukaryota</taxon>
        <taxon>Metazoa</taxon>
        <taxon>Chordata</taxon>
        <taxon>Craniata</taxon>
        <taxon>Vertebrata</taxon>
        <taxon>Euteleostomi</taxon>
        <taxon>Actinopterygii</taxon>
        <taxon>Neopterygii</taxon>
        <taxon>Teleostei</taxon>
        <taxon>Neoteleostei</taxon>
        <taxon>Acanthomorphata</taxon>
        <taxon>Ovalentaria</taxon>
        <taxon>Atherinomorphae</taxon>
        <taxon>Beloniformes</taxon>
        <taxon>Adrianichthyidae</taxon>
        <taxon>Oryziinae</taxon>
        <taxon>Oryzias</taxon>
    </lineage>
</organism>
<dbReference type="AlphaFoldDB" id="A0A3P9HDI8"/>
<evidence type="ECO:0000259" key="4">
    <source>
        <dbReference type="PROSITE" id="PS50237"/>
    </source>
</evidence>
<reference evidence="5 6" key="2">
    <citation type="submission" date="2017-04" db="EMBL/GenBank/DDBJ databases">
        <title>CpG methylation of centromeres and impact of large insertions on vertebrate speciation.</title>
        <authorList>
            <person name="Ichikawa K."/>
            <person name="Yoshimura J."/>
            <person name="Morishita S."/>
        </authorList>
    </citation>
    <scope>NUCLEOTIDE SEQUENCE</scope>
    <source>
        <strain evidence="5 6">HSOK</strain>
    </source>
</reference>
<sequence>MVLIHPKPSEELMLLHAGLGKRTINIPEDAGHKQVHILCEVYPKMGELEGAWMLYKAMGGLGQRKLILVPPDDEGYSGTSITKTGKSWLYIMPIQQTLDTTPLPMSAPEFQAMPKARCLSCQSYVPLQLLGLHVKECSINEVACPLCCQPFTKEEICAHASVCGESASDILVALEKRVDVSMTFNISVTREDLFQRGMKQWIRQKKASPKNLLRVSFIGEHGIDEGALRKEFLTEMVRGIETQYFEGDGEKGKIPKYSILDYQDQNFKTCGEILATSLAQGGPAPNFLKTWCYNFLCHGEMEIDVPPDEVTAPDLLLDRTNDEKLLELTDAIVACGYQGPITVEKRNSITAAISLHSVVRLIPILTQLREGFKLYGLTDFLAEHKQLCQELFVPGHIENVDADFIVGALSPNLSEEGSVRRQKELHVLNFLQDFLQNLEDKGKMLLLHGHAHIPLIQCQRSIFKITVNFEHDCYSHYGEHGICYPVVNACGVSVTFPVCHLGTYSEFERNLNTALEFGYEFSRY</sequence>
<evidence type="ECO:0000313" key="6">
    <source>
        <dbReference type="Proteomes" id="UP000265200"/>
    </source>
</evidence>
<comment type="caution">
    <text evidence="3">Lacks conserved residue(s) required for the propagation of feature annotation.</text>
</comment>
<evidence type="ECO:0000256" key="3">
    <source>
        <dbReference type="PROSITE-ProRule" id="PRU00104"/>
    </source>
</evidence>
<dbReference type="GO" id="GO:0004842">
    <property type="term" value="F:ubiquitin-protein transferase activity"/>
    <property type="evidence" value="ECO:0007669"/>
    <property type="project" value="InterPro"/>
</dbReference>
<dbReference type="Gene3D" id="3.90.1750.10">
    <property type="entry name" value="Hect, E3 ligase catalytic domains"/>
    <property type="match status" value="1"/>
</dbReference>
<protein>
    <recommendedName>
        <fullName evidence="4">HECT domain-containing protein</fullName>
    </recommendedName>
</protein>
<dbReference type="Ensembl" id="ENSORLT00015005525.1">
    <property type="protein sequence ID" value="ENSORLP00015005679.1"/>
    <property type="gene ID" value="ENSORLG00015006479.1"/>
</dbReference>
<name>A0A3P9HDI8_ORYLA</name>
<reference evidence="5" key="3">
    <citation type="submission" date="2025-08" db="UniProtKB">
        <authorList>
            <consortium name="Ensembl"/>
        </authorList>
    </citation>
    <scope>IDENTIFICATION</scope>
    <source>
        <strain evidence="5">HSOK</strain>
    </source>
</reference>
<dbReference type="Proteomes" id="UP000265200">
    <property type="component" value="Chromosome 19"/>
</dbReference>
<dbReference type="InterPro" id="IPR035983">
    <property type="entry name" value="Hect_E3_ubiquitin_ligase"/>
</dbReference>
<reference key="1">
    <citation type="journal article" date="2007" name="Nature">
        <title>The medaka draft genome and insights into vertebrate genome evolution.</title>
        <authorList>
            <person name="Kasahara M."/>
            <person name="Naruse K."/>
            <person name="Sasaki S."/>
            <person name="Nakatani Y."/>
            <person name="Qu W."/>
            <person name="Ahsan B."/>
            <person name="Yamada T."/>
            <person name="Nagayasu Y."/>
            <person name="Doi K."/>
            <person name="Kasai Y."/>
            <person name="Jindo T."/>
            <person name="Kobayashi D."/>
            <person name="Shimada A."/>
            <person name="Toyoda A."/>
            <person name="Kuroki Y."/>
            <person name="Fujiyama A."/>
            <person name="Sasaki T."/>
            <person name="Shimizu A."/>
            <person name="Asakawa S."/>
            <person name="Shimizu N."/>
            <person name="Hashimoto S."/>
            <person name="Yang J."/>
            <person name="Lee Y."/>
            <person name="Matsushima K."/>
            <person name="Sugano S."/>
            <person name="Sakaizumi M."/>
            <person name="Narita T."/>
            <person name="Ohishi K."/>
            <person name="Haga S."/>
            <person name="Ohta F."/>
            <person name="Nomoto H."/>
            <person name="Nogata K."/>
            <person name="Morishita T."/>
            <person name="Endo T."/>
            <person name="Shin-I T."/>
            <person name="Takeda H."/>
            <person name="Morishita S."/>
            <person name="Kohara Y."/>
        </authorList>
    </citation>
    <scope>NUCLEOTIDE SEQUENCE [LARGE SCALE GENOMIC DNA]</scope>
    <source>
        <strain>Hd-rR</strain>
    </source>
</reference>
<proteinExistence type="predicted"/>